<keyword evidence="2" id="KW-1185">Reference proteome</keyword>
<keyword evidence="1" id="KW-0614">Plasmid</keyword>
<name>F0J840_ACIMA</name>
<gene>
    <name evidence="1" type="ordered locus">ACMV_P5_00030</name>
</gene>
<geneLocation type="plasmid" evidence="1 2">
    <name>pACMV5</name>
</geneLocation>
<sequence length="103" mass="11424">MAKATESKFAGIFQNATPAASPAEPAPERAELPVPSVAVRSLGRPHGKRSDPAWKQFSVLLRRQTQRDAVMILRAGQGENENCDLSDLLQELLEQWVSQQRRS</sequence>
<dbReference type="AlphaFoldDB" id="F0J840"/>
<organism evidence="1 2">
    <name type="scientific">Acidiphilium multivorum (strain DSM 11245 / JCM 8867 / NBRC 100883 / AIU 301)</name>
    <dbReference type="NCBI Taxonomy" id="926570"/>
    <lineage>
        <taxon>Bacteria</taxon>
        <taxon>Pseudomonadati</taxon>
        <taxon>Pseudomonadota</taxon>
        <taxon>Alphaproteobacteria</taxon>
        <taxon>Acetobacterales</taxon>
        <taxon>Acidocellaceae</taxon>
        <taxon>Acidiphilium</taxon>
    </lineage>
</organism>
<accession>F0J840</accession>
<dbReference type="Proteomes" id="UP000007100">
    <property type="component" value="Plasmid pACMV5"/>
</dbReference>
<protein>
    <submittedName>
        <fullName evidence="1">Uncharacterized protein</fullName>
    </submittedName>
</protein>
<dbReference type="RefSeq" id="WP_013635142.1">
    <property type="nucleotide sequence ID" value="NC_015180.1"/>
</dbReference>
<evidence type="ECO:0000313" key="1">
    <source>
        <dbReference type="EMBL" id="BAJ83257.1"/>
    </source>
</evidence>
<evidence type="ECO:0000313" key="2">
    <source>
        <dbReference type="Proteomes" id="UP000007100"/>
    </source>
</evidence>
<dbReference type="KEGG" id="amv:ACMV_P5_00030"/>
<dbReference type="EMBL" id="AP012040">
    <property type="protein sequence ID" value="BAJ83257.1"/>
    <property type="molecule type" value="Genomic_DNA"/>
</dbReference>
<proteinExistence type="predicted"/>
<dbReference type="HOGENOM" id="CLU_2257610_0_0_5"/>
<reference evidence="1 2" key="1">
    <citation type="submission" date="2010-12" db="EMBL/GenBank/DDBJ databases">
        <title>Whole genome sequence of Acidiphilium multivorum AIU301.</title>
        <authorList>
            <person name="Narita-Yamada S."/>
            <person name="Nakamura S."/>
            <person name="Ito N."/>
            <person name="Takarada H."/>
            <person name="Katano Y."/>
            <person name="Nakazawa H."/>
            <person name="Hosoyama A."/>
            <person name="Yamada R."/>
            <person name="Fujita N."/>
        </authorList>
    </citation>
    <scope>NUCLEOTIDE SEQUENCE [LARGE SCALE GENOMIC DNA]</scope>
    <source>
        <strain evidence="2">DSM 11245 / JCM 8867 / AIU301</strain>
        <plasmid evidence="1 2">pACMV5</plasmid>
    </source>
</reference>